<dbReference type="GO" id="GO:0015940">
    <property type="term" value="P:pantothenate biosynthetic process"/>
    <property type="evidence" value="ECO:0007669"/>
    <property type="project" value="UniProtKB-UniPathway"/>
</dbReference>
<evidence type="ECO:0000256" key="2">
    <source>
        <dbReference type="ARBA" id="ARBA00009256"/>
    </source>
</evidence>
<keyword evidence="13" id="KW-1185">Reference proteome</keyword>
<dbReference type="Gene3D" id="3.30.1300.10">
    <property type="entry name" value="Pantoate-beta-alanine ligase, C-terminal domain"/>
    <property type="match status" value="1"/>
</dbReference>
<dbReference type="InterPro" id="IPR003721">
    <property type="entry name" value="Pantoate_ligase"/>
</dbReference>
<dbReference type="OrthoDB" id="2020436at2759"/>
<evidence type="ECO:0000256" key="10">
    <source>
        <dbReference type="ARBA" id="ARBA00032806"/>
    </source>
</evidence>
<evidence type="ECO:0000256" key="3">
    <source>
        <dbReference type="ARBA" id="ARBA00012219"/>
    </source>
</evidence>
<organism evidence="12 13">
    <name type="scientific">Diacronema lutheri</name>
    <name type="common">Unicellular marine alga</name>
    <name type="synonym">Monochrysis lutheri</name>
    <dbReference type="NCBI Taxonomy" id="2081491"/>
    <lineage>
        <taxon>Eukaryota</taxon>
        <taxon>Haptista</taxon>
        <taxon>Haptophyta</taxon>
        <taxon>Pavlovophyceae</taxon>
        <taxon>Pavlovales</taxon>
        <taxon>Pavlovaceae</taxon>
        <taxon>Diacronema</taxon>
    </lineage>
</organism>
<dbReference type="AlphaFoldDB" id="A0A8J5XN15"/>
<comment type="pathway">
    <text evidence="1">Cofactor biosynthesis; (R)-pantothenate biosynthesis; (R)-pantothenate from (R)-pantoate and beta-alanine: step 1/1.</text>
</comment>
<dbReference type="GO" id="GO:0004592">
    <property type="term" value="F:pantoate-beta-alanine ligase activity"/>
    <property type="evidence" value="ECO:0007669"/>
    <property type="project" value="UniProtKB-EC"/>
</dbReference>
<keyword evidence="7" id="KW-0547">Nucleotide-binding</keyword>
<accession>A0A8J5XN15</accession>
<dbReference type="OMA" id="CNHKLEP"/>
<dbReference type="EMBL" id="JAGTXO010000005">
    <property type="protein sequence ID" value="KAG8468103.1"/>
    <property type="molecule type" value="Genomic_DNA"/>
</dbReference>
<dbReference type="InterPro" id="IPR042176">
    <property type="entry name" value="Pantoate_ligase_C"/>
</dbReference>
<dbReference type="NCBIfam" id="TIGR00018">
    <property type="entry name" value="panC"/>
    <property type="match status" value="1"/>
</dbReference>
<comment type="caution">
    <text evidence="12">The sequence shown here is derived from an EMBL/GenBank/DDBJ whole genome shotgun (WGS) entry which is preliminary data.</text>
</comment>
<sequence length="313" mass="33326">MSAGIRRLDTVGMRAATAALVSAGTRISLVPTMGALHEGHASLIRRSRADGHATLVSVFVNPAQFGPTEDFGRYPRTHEADVELAASAGADMVWFPEVHDLYPSASVGVAGTPRLGVAGTMHVCAGPTGEVLCGASRPGFFDGVCTVVLKLFSLSRAHVAHFGEKDWQQLVLIRQMAREFHLGVVVRGEPIVREPDGLAMSSRNRYLQPEQRSTALALHRTIEFARARFAAGERSAARLEEALLGAWRAEESAAPRALRLDYLSLREPDTLMPAEQLAPATRLVLAAYLGDVRLIDNAPLGGGSTSASEGGGA</sequence>
<evidence type="ECO:0000256" key="9">
    <source>
        <dbReference type="ARBA" id="ARBA00029902"/>
    </source>
</evidence>
<dbReference type="GO" id="GO:0005829">
    <property type="term" value="C:cytosol"/>
    <property type="evidence" value="ECO:0007669"/>
    <property type="project" value="TreeGrafter"/>
</dbReference>
<proteinExistence type="inferred from homology"/>
<evidence type="ECO:0000256" key="4">
    <source>
        <dbReference type="ARBA" id="ARBA00015647"/>
    </source>
</evidence>
<comment type="catalytic activity">
    <reaction evidence="11">
        <text>(R)-pantoate + beta-alanine + ATP = (R)-pantothenate + AMP + diphosphate + H(+)</text>
        <dbReference type="Rhea" id="RHEA:10912"/>
        <dbReference type="ChEBI" id="CHEBI:15378"/>
        <dbReference type="ChEBI" id="CHEBI:15980"/>
        <dbReference type="ChEBI" id="CHEBI:29032"/>
        <dbReference type="ChEBI" id="CHEBI:30616"/>
        <dbReference type="ChEBI" id="CHEBI:33019"/>
        <dbReference type="ChEBI" id="CHEBI:57966"/>
        <dbReference type="ChEBI" id="CHEBI:456215"/>
        <dbReference type="EC" id="6.3.2.1"/>
    </reaction>
</comment>
<dbReference type="HAMAP" id="MF_00158">
    <property type="entry name" value="PanC"/>
    <property type="match status" value="1"/>
</dbReference>
<keyword evidence="5" id="KW-0436">Ligase</keyword>
<evidence type="ECO:0000256" key="8">
    <source>
        <dbReference type="ARBA" id="ARBA00022840"/>
    </source>
</evidence>
<evidence type="ECO:0000256" key="5">
    <source>
        <dbReference type="ARBA" id="ARBA00022598"/>
    </source>
</evidence>
<dbReference type="SUPFAM" id="SSF52374">
    <property type="entry name" value="Nucleotidylyl transferase"/>
    <property type="match status" value="1"/>
</dbReference>
<dbReference type="Pfam" id="PF02569">
    <property type="entry name" value="Pantoate_ligase"/>
    <property type="match status" value="1"/>
</dbReference>
<dbReference type="PANTHER" id="PTHR21299">
    <property type="entry name" value="CYTIDYLATE KINASE/PANTOATE-BETA-ALANINE LIGASE"/>
    <property type="match status" value="1"/>
</dbReference>
<evidence type="ECO:0000313" key="13">
    <source>
        <dbReference type="Proteomes" id="UP000751190"/>
    </source>
</evidence>
<evidence type="ECO:0000256" key="7">
    <source>
        <dbReference type="ARBA" id="ARBA00022741"/>
    </source>
</evidence>
<evidence type="ECO:0000256" key="11">
    <source>
        <dbReference type="ARBA" id="ARBA00048258"/>
    </source>
</evidence>
<dbReference type="CDD" id="cd00560">
    <property type="entry name" value="PanC"/>
    <property type="match status" value="1"/>
</dbReference>
<dbReference type="UniPathway" id="UPA00028">
    <property type="reaction ID" value="UER00005"/>
</dbReference>
<gene>
    <name evidence="12" type="ORF">KFE25_007155</name>
</gene>
<dbReference type="GO" id="GO:0005524">
    <property type="term" value="F:ATP binding"/>
    <property type="evidence" value="ECO:0007669"/>
    <property type="project" value="UniProtKB-KW"/>
</dbReference>
<keyword evidence="8" id="KW-0067">ATP-binding</keyword>
<protein>
    <recommendedName>
        <fullName evidence="4">Pantoate--beta-alanine ligase</fullName>
        <ecNumber evidence="3">6.3.2.1</ecNumber>
    </recommendedName>
    <alternativeName>
        <fullName evidence="10">Pantoate-activating enzyme</fullName>
    </alternativeName>
    <alternativeName>
        <fullName evidence="9">Pantothenate synthetase</fullName>
    </alternativeName>
</protein>
<dbReference type="Gene3D" id="3.40.50.620">
    <property type="entry name" value="HUPs"/>
    <property type="match status" value="1"/>
</dbReference>
<dbReference type="EC" id="6.3.2.1" evidence="3"/>
<dbReference type="PANTHER" id="PTHR21299:SF1">
    <property type="entry name" value="PANTOATE--BETA-ALANINE LIGASE"/>
    <property type="match status" value="1"/>
</dbReference>
<evidence type="ECO:0000256" key="1">
    <source>
        <dbReference type="ARBA" id="ARBA00004990"/>
    </source>
</evidence>
<dbReference type="Proteomes" id="UP000751190">
    <property type="component" value="Unassembled WGS sequence"/>
</dbReference>
<dbReference type="InterPro" id="IPR014729">
    <property type="entry name" value="Rossmann-like_a/b/a_fold"/>
</dbReference>
<name>A0A8J5XN15_DIALT</name>
<evidence type="ECO:0000313" key="12">
    <source>
        <dbReference type="EMBL" id="KAG8468103.1"/>
    </source>
</evidence>
<evidence type="ECO:0000256" key="6">
    <source>
        <dbReference type="ARBA" id="ARBA00022655"/>
    </source>
</evidence>
<keyword evidence="6" id="KW-0566">Pantothenate biosynthesis</keyword>
<reference evidence="12" key="1">
    <citation type="submission" date="2021-05" db="EMBL/GenBank/DDBJ databases">
        <title>The genome of the haptophyte Pavlova lutheri (Diacronema luteri, Pavlovales) - a model for lipid biosynthesis in eukaryotic algae.</title>
        <authorList>
            <person name="Hulatt C.J."/>
            <person name="Posewitz M.C."/>
        </authorList>
    </citation>
    <scope>NUCLEOTIDE SEQUENCE</scope>
    <source>
        <strain evidence="12">NIVA-4/92</strain>
    </source>
</reference>
<comment type="similarity">
    <text evidence="2">Belongs to the pantothenate synthetase family.</text>
</comment>